<feature type="non-terminal residue" evidence="1">
    <location>
        <position position="29"/>
    </location>
</feature>
<protein>
    <submittedName>
        <fullName evidence="1">Uncharacterized protein</fullName>
    </submittedName>
</protein>
<organism evidence="1 2">
    <name type="scientific">Trifolium pratense</name>
    <name type="common">Red clover</name>
    <dbReference type="NCBI Taxonomy" id="57577"/>
    <lineage>
        <taxon>Eukaryota</taxon>
        <taxon>Viridiplantae</taxon>
        <taxon>Streptophyta</taxon>
        <taxon>Embryophyta</taxon>
        <taxon>Tracheophyta</taxon>
        <taxon>Spermatophyta</taxon>
        <taxon>Magnoliopsida</taxon>
        <taxon>eudicotyledons</taxon>
        <taxon>Gunneridae</taxon>
        <taxon>Pentapetalae</taxon>
        <taxon>rosids</taxon>
        <taxon>fabids</taxon>
        <taxon>Fabales</taxon>
        <taxon>Fabaceae</taxon>
        <taxon>Papilionoideae</taxon>
        <taxon>50 kb inversion clade</taxon>
        <taxon>NPAAA clade</taxon>
        <taxon>Hologalegina</taxon>
        <taxon>IRL clade</taxon>
        <taxon>Trifolieae</taxon>
        <taxon>Trifolium</taxon>
    </lineage>
</organism>
<comment type="caution">
    <text evidence="1">The sequence shown here is derived from an EMBL/GenBank/DDBJ whole genome shotgun (WGS) entry which is preliminary data.</text>
</comment>
<evidence type="ECO:0000313" key="1">
    <source>
        <dbReference type="EMBL" id="PNX62730.1"/>
    </source>
</evidence>
<dbReference type="AlphaFoldDB" id="A0A2K3K8V9"/>
<reference evidence="1 2" key="1">
    <citation type="journal article" date="2014" name="Am. J. Bot.">
        <title>Genome assembly and annotation for red clover (Trifolium pratense; Fabaceae).</title>
        <authorList>
            <person name="Istvanek J."/>
            <person name="Jaros M."/>
            <person name="Krenek A."/>
            <person name="Repkova J."/>
        </authorList>
    </citation>
    <scope>NUCLEOTIDE SEQUENCE [LARGE SCALE GENOMIC DNA]</scope>
    <source>
        <strain evidence="2">cv. Tatra</strain>
        <tissue evidence="1">Young leaves</tissue>
    </source>
</reference>
<dbReference type="Proteomes" id="UP000236291">
    <property type="component" value="Unassembled WGS sequence"/>
</dbReference>
<evidence type="ECO:0000313" key="2">
    <source>
        <dbReference type="Proteomes" id="UP000236291"/>
    </source>
</evidence>
<proteinExistence type="predicted"/>
<name>A0A2K3K8V9_TRIPR</name>
<reference evidence="1 2" key="2">
    <citation type="journal article" date="2017" name="Front. Plant Sci.">
        <title>Gene Classification and Mining of Molecular Markers Useful in Red Clover (Trifolium pratense) Breeding.</title>
        <authorList>
            <person name="Istvanek J."/>
            <person name="Dluhosova J."/>
            <person name="Dluhos P."/>
            <person name="Patkova L."/>
            <person name="Nedelnik J."/>
            <person name="Repkova J."/>
        </authorList>
    </citation>
    <scope>NUCLEOTIDE SEQUENCE [LARGE SCALE GENOMIC DNA]</scope>
    <source>
        <strain evidence="2">cv. Tatra</strain>
        <tissue evidence="1">Young leaves</tissue>
    </source>
</reference>
<dbReference type="EMBL" id="ASHM01150045">
    <property type="protein sequence ID" value="PNX62730.1"/>
    <property type="molecule type" value="Genomic_DNA"/>
</dbReference>
<gene>
    <name evidence="1" type="ORF">L195_g061290</name>
</gene>
<sequence>MENRDQICLVSLNRGHVVVSALSKTPIMN</sequence>
<accession>A0A2K3K8V9</accession>